<protein>
    <submittedName>
        <fullName evidence="2">Uncharacterized protein</fullName>
    </submittedName>
</protein>
<evidence type="ECO:0000313" key="3">
    <source>
        <dbReference type="Proteomes" id="UP000246740"/>
    </source>
</evidence>
<dbReference type="Proteomes" id="UP000246740">
    <property type="component" value="Unassembled WGS sequence"/>
</dbReference>
<reference evidence="2 3" key="1">
    <citation type="journal article" date="2018" name="Mol. Biol. Evol.">
        <title>Broad Genomic Sampling Reveals a Smut Pathogenic Ancestry of the Fungal Clade Ustilaginomycotina.</title>
        <authorList>
            <person name="Kijpornyongpan T."/>
            <person name="Mondo S.J."/>
            <person name="Barry K."/>
            <person name="Sandor L."/>
            <person name="Lee J."/>
            <person name="Lipzen A."/>
            <person name="Pangilinan J."/>
            <person name="LaButti K."/>
            <person name="Hainaut M."/>
            <person name="Henrissat B."/>
            <person name="Grigoriev I.V."/>
            <person name="Spatafora J.W."/>
            <person name="Aime M.C."/>
        </authorList>
    </citation>
    <scope>NUCLEOTIDE SEQUENCE [LARGE SCALE GENOMIC DNA]</scope>
    <source>
        <strain evidence="2 3">MCA 3645</strain>
    </source>
</reference>
<keyword evidence="1" id="KW-0732">Signal</keyword>
<dbReference type="InParanoid" id="A0A317XSA6"/>
<name>A0A317XSA6_9BASI</name>
<feature type="chain" id="PRO_5016385693" evidence="1">
    <location>
        <begin position="25"/>
        <end position="143"/>
    </location>
</feature>
<evidence type="ECO:0000256" key="1">
    <source>
        <dbReference type="SAM" id="SignalP"/>
    </source>
</evidence>
<dbReference type="AlphaFoldDB" id="A0A317XSA6"/>
<gene>
    <name evidence="2" type="ORF">BCV70DRAFT_199566</name>
</gene>
<feature type="signal peptide" evidence="1">
    <location>
        <begin position="1"/>
        <end position="24"/>
    </location>
</feature>
<proteinExistence type="predicted"/>
<evidence type="ECO:0000313" key="2">
    <source>
        <dbReference type="EMBL" id="PWZ01206.1"/>
    </source>
</evidence>
<accession>A0A317XSA6</accession>
<organism evidence="2 3">
    <name type="scientific">Testicularia cyperi</name>
    <dbReference type="NCBI Taxonomy" id="1882483"/>
    <lineage>
        <taxon>Eukaryota</taxon>
        <taxon>Fungi</taxon>
        <taxon>Dikarya</taxon>
        <taxon>Basidiomycota</taxon>
        <taxon>Ustilaginomycotina</taxon>
        <taxon>Ustilaginomycetes</taxon>
        <taxon>Ustilaginales</taxon>
        <taxon>Anthracoideaceae</taxon>
        <taxon>Testicularia</taxon>
    </lineage>
</organism>
<sequence length="143" mass="16109">MARLSLLLVSTVLVGTVMHQNAQAMPVPFLSNLGKLGRSGTNTLNEAEEKAVQLGEPLVRQTQKYVKLAEVRASDIKEDVGTSGKKKVMEEEEELYDDARDPYWEQNHYDAFMEQLDKAAKRKLYPYVRVSPNSSSKRPPKAN</sequence>
<dbReference type="EMBL" id="KZ819191">
    <property type="protein sequence ID" value="PWZ01206.1"/>
    <property type="molecule type" value="Genomic_DNA"/>
</dbReference>
<keyword evidence="3" id="KW-1185">Reference proteome</keyword>